<keyword evidence="3" id="KW-1185">Reference proteome</keyword>
<reference evidence="2 3" key="1">
    <citation type="submission" date="2019-05" db="EMBL/GenBank/DDBJ databases">
        <title>Another draft genome of Portunus trituberculatus and its Hox gene families provides insights of decapod evolution.</title>
        <authorList>
            <person name="Jeong J.-H."/>
            <person name="Song I."/>
            <person name="Kim S."/>
            <person name="Choi T."/>
            <person name="Kim D."/>
            <person name="Ryu S."/>
            <person name="Kim W."/>
        </authorList>
    </citation>
    <scope>NUCLEOTIDE SEQUENCE [LARGE SCALE GENOMIC DNA]</scope>
    <source>
        <tissue evidence="2">Muscle</tissue>
    </source>
</reference>
<gene>
    <name evidence="2" type="ORF">E2C01_030574</name>
</gene>
<dbReference type="Proteomes" id="UP000324222">
    <property type="component" value="Unassembled WGS sequence"/>
</dbReference>
<evidence type="ECO:0000313" key="3">
    <source>
        <dbReference type="Proteomes" id="UP000324222"/>
    </source>
</evidence>
<organism evidence="2 3">
    <name type="scientific">Portunus trituberculatus</name>
    <name type="common">Swimming crab</name>
    <name type="synonym">Neptunus trituberculatus</name>
    <dbReference type="NCBI Taxonomy" id="210409"/>
    <lineage>
        <taxon>Eukaryota</taxon>
        <taxon>Metazoa</taxon>
        <taxon>Ecdysozoa</taxon>
        <taxon>Arthropoda</taxon>
        <taxon>Crustacea</taxon>
        <taxon>Multicrustacea</taxon>
        <taxon>Malacostraca</taxon>
        <taxon>Eumalacostraca</taxon>
        <taxon>Eucarida</taxon>
        <taxon>Decapoda</taxon>
        <taxon>Pleocyemata</taxon>
        <taxon>Brachyura</taxon>
        <taxon>Eubrachyura</taxon>
        <taxon>Portunoidea</taxon>
        <taxon>Portunidae</taxon>
        <taxon>Portuninae</taxon>
        <taxon>Portunus</taxon>
    </lineage>
</organism>
<comment type="caution">
    <text evidence="2">The sequence shown here is derived from an EMBL/GenBank/DDBJ whole genome shotgun (WGS) entry which is preliminary data.</text>
</comment>
<feature type="compositionally biased region" description="Polar residues" evidence="1">
    <location>
        <begin position="68"/>
        <end position="79"/>
    </location>
</feature>
<name>A0A5B7EQS7_PORTR</name>
<evidence type="ECO:0000256" key="1">
    <source>
        <dbReference type="SAM" id="MobiDB-lite"/>
    </source>
</evidence>
<evidence type="ECO:0000313" key="2">
    <source>
        <dbReference type="EMBL" id="MPC37100.1"/>
    </source>
</evidence>
<dbReference type="EMBL" id="VSRR010003690">
    <property type="protein sequence ID" value="MPC37100.1"/>
    <property type="molecule type" value="Genomic_DNA"/>
</dbReference>
<accession>A0A5B7EQS7</accession>
<proteinExistence type="predicted"/>
<protein>
    <submittedName>
        <fullName evidence="2">Uncharacterized protein</fullName>
    </submittedName>
</protein>
<feature type="region of interest" description="Disordered" evidence="1">
    <location>
        <begin position="58"/>
        <end position="79"/>
    </location>
</feature>
<sequence length="79" mass="8937">MEEEGMVEEERLAGVEVGLHKYEFRMCTIQNGYERLRHRWVLICNICLDGLSASSFGIDEEGRGADPTNISPQEAKSSF</sequence>
<dbReference type="AlphaFoldDB" id="A0A5B7EQS7"/>